<sequence length="298" mass="33542">MPDELSVKLCELVQQHPEVYDTLNDNYHNEETKNNAWEAIAQQLGVPKSKCVIKWKTLEHRFIKAKKEQNTEWDMWPWLQFCDDAAAVKGGSRKRKRESSTSTPVQMVVPADDSATEPRALSKSPQKGEAKKATIKGRRTARTKAFSSVPHSRRNLPERAPTRCVILKRTARMSTCGSGNFIFTGPTEAKPQQIYESPLIVSSYRTKASASVPQSSNKLPEPAVQPADVRCPPTFKHTARYQECLTELDYSRTSSTSPCLPTDIIKVEDARKERSKKNVTWQAMAGKTPPRGRRSTAR</sequence>
<evidence type="ECO:0000313" key="4">
    <source>
        <dbReference type="Proteomes" id="UP001321473"/>
    </source>
</evidence>
<feature type="domain" description="MADF" evidence="2">
    <location>
        <begin position="8"/>
        <end position="87"/>
    </location>
</feature>
<dbReference type="Proteomes" id="UP001321473">
    <property type="component" value="Unassembled WGS sequence"/>
</dbReference>
<feature type="compositionally biased region" description="Basic residues" evidence="1">
    <location>
        <begin position="133"/>
        <end position="142"/>
    </location>
</feature>
<dbReference type="InterPro" id="IPR039353">
    <property type="entry name" value="TF_Adf1"/>
</dbReference>
<proteinExistence type="predicted"/>
<dbReference type="Pfam" id="PF10545">
    <property type="entry name" value="MADF_DNA_bdg"/>
    <property type="match status" value="1"/>
</dbReference>
<feature type="region of interest" description="Disordered" evidence="1">
    <location>
        <begin position="92"/>
        <end position="155"/>
    </location>
</feature>
<dbReference type="PANTHER" id="PTHR12243:SF67">
    <property type="entry name" value="COREPRESSOR OF PANGOLIN, ISOFORM A-RELATED"/>
    <property type="match status" value="1"/>
</dbReference>
<dbReference type="AlphaFoldDB" id="A0AAQ4E918"/>
<gene>
    <name evidence="3" type="ORF">V5799_025509</name>
</gene>
<feature type="region of interest" description="Disordered" evidence="1">
    <location>
        <begin position="271"/>
        <end position="298"/>
    </location>
</feature>
<evidence type="ECO:0000256" key="1">
    <source>
        <dbReference type="SAM" id="MobiDB-lite"/>
    </source>
</evidence>
<evidence type="ECO:0000259" key="2">
    <source>
        <dbReference type="PROSITE" id="PS51029"/>
    </source>
</evidence>
<dbReference type="PROSITE" id="PS51029">
    <property type="entry name" value="MADF"/>
    <property type="match status" value="1"/>
</dbReference>
<evidence type="ECO:0000313" key="3">
    <source>
        <dbReference type="EMBL" id="KAK8771247.1"/>
    </source>
</evidence>
<comment type="caution">
    <text evidence="3">The sequence shown here is derived from an EMBL/GenBank/DDBJ whole genome shotgun (WGS) entry which is preliminary data.</text>
</comment>
<dbReference type="PANTHER" id="PTHR12243">
    <property type="entry name" value="MADF DOMAIN TRANSCRIPTION FACTOR"/>
    <property type="match status" value="1"/>
</dbReference>
<dbReference type="InterPro" id="IPR006578">
    <property type="entry name" value="MADF-dom"/>
</dbReference>
<name>A0AAQ4E918_AMBAM</name>
<organism evidence="3 4">
    <name type="scientific">Amblyomma americanum</name>
    <name type="common">Lone star tick</name>
    <dbReference type="NCBI Taxonomy" id="6943"/>
    <lineage>
        <taxon>Eukaryota</taxon>
        <taxon>Metazoa</taxon>
        <taxon>Ecdysozoa</taxon>
        <taxon>Arthropoda</taxon>
        <taxon>Chelicerata</taxon>
        <taxon>Arachnida</taxon>
        <taxon>Acari</taxon>
        <taxon>Parasitiformes</taxon>
        <taxon>Ixodida</taxon>
        <taxon>Ixodoidea</taxon>
        <taxon>Ixodidae</taxon>
        <taxon>Amblyomminae</taxon>
        <taxon>Amblyomma</taxon>
    </lineage>
</organism>
<reference evidence="3 4" key="1">
    <citation type="journal article" date="2023" name="Arcadia Sci">
        <title>De novo assembly of a long-read Amblyomma americanum tick genome.</title>
        <authorList>
            <person name="Chou S."/>
            <person name="Poskanzer K.E."/>
            <person name="Rollins M."/>
            <person name="Thuy-Boun P.S."/>
        </authorList>
    </citation>
    <scope>NUCLEOTIDE SEQUENCE [LARGE SCALE GENOMIC DNA]</scope>
    <source>
        <strain evidence="3">F_SG_1</strain>
        <tissue evidence="3">Salivary glands</tissue>
    </source>
</reference>
<keyword evidence="4" id="KW-1185">Reference proteome</keyword>
<dbReference type="SMART" id="SM00595">
    <property type="entry name" value="MADF"/>
    <property type="match status" value="1"/>
</dbReference>
<dbReference type="EMBL" id="JARKHS020019988">
    <property type="protein sequence ID" value="KAK8771247.1"/>
    <property type="molecule type" value="Genomic_DNA"/>
</dbReference>
<accession>A0AAQ4E918</accession>
<protein>
    <recommendedName>
        <fullName evidence="2">MADF domain-containing protein</fullName>
    </recommendedName>
</protein>